<feature type="domain" description="DUF632" evidence="2">
    <location>
        <begin position="263"/>
        <end position="599"/>
    </location>
</feature>
<dbReference type="InterPro" id="IPR006867">
    <property type="entry name" value="DUF632"/>
</dbReference>
<dbReference type="AlphaFoldDB" id="A0AA36E5H5"/>
<sequence>MGISSSKAETCEALRLCKERKKFIKHAIDSRYNLAAAHVVYVESLQNIGIALRKFAEREVILDSSSTTYAEKPPPPPPSPPQIDHNGATGGGGDQSGSPSPSPLPDVSLNYMKSSGAGVVTVNVNPSKSSNCNKIYLDDVENPSFTMSPPLPPPPPPLYSWDYFDPTEGSFRFMNHERFQVNSVDTNVHDQFPDQDADLGEFNTPPESEKKDQNPPGDDKNSVANEANGVAENECDLNDGCLSEEETEDTSELVVHGSKDFLSGIKEIENHFIRASKAGNEVSRMLEANKIQFSYSDAKGNSTSTGSSLALLTCFRSETSLVLHEPQQTAKVITWKRSMSSRSSSSLHPPSTPTKSDNENNFMEEFCMIAGSHSSTLERLYAWERKLYDEVKASESIRKEYDRKCDQLRHQFAKDLKPHVIDKTRAVAKDLHSRIWVALHTVDSISKRIEKIRDEELQPQLVELIQGLIKMWKSMLECHHAQHKTISSSHHFTISRTSTHQNESKNQILNELQHEIECFALSFTDLIKCYTSYINSINNWLQNCITQPKERAKSRRVFSPRRAVAPPIFVICRDWLAGVRALPAQKLADAIKDLVSHVHRVSMEEFEKKEIDVENGEVMGLDLSKFHVGLTKALDRLTKFSEESLKMYEEIKENSETAGKVYLNYRPPMRAFSV</sequence>
<evidence type="ECO:0000313" key="4">
    <source>
        <dbReference type="EMBL" id="CAI9282295.1"/>
    </source>
</evidence>
<reference evidence="4" key="1">
    <citation type="submission" date="2023-04" db="EMBL/GenBank/DDBJ databases">
        <authorList>
            <person name="Vijverberg K."/>
            <person name="Xiong W."/>
            <person name="Schranz E."/>
        </authorList>
    </citation>
    <scope>NUCLEOTIDE SEQUENCE</scope>
</reference>
<dbReference type="Pfam" id="PF04782">
    <property type="entry name" value="DUF632"/>
    <property type="match status" value="1"/>
</dbReference>
<organism evidence="4 5">
    <name type="scientific">Lactuca saligna</name>
    <name type="common">Willowleaf lettuce</name>
    <dbReference type="NCBI Taxonomy" id="75948"/>
    <lineage>
        <taxon>Eukaryota</taxon>
        <taxon>Viridiplantae</taxon>
        <taxon>Streptophyta</taxon>
        <taxon>Embryophyta</taxon>
        <taxon>Tracheophyta</taxon>
        <taxon>Spermatophyta</taxon>
        <taxon>Magnoliopsida</taxon>
        <taxon>eudicotyledons</taxon>
        <taxon>Gunneridae</taxon>
        <taxon>Pentapetalae</taxon>
        <taxon>asterids</taxon>
        <taxon>campanulids</taxon>
        <taxon>Asterales</taxon>
        <taxon>Asteraceae</taxon>
        <taxon>Cichorioideae</taxon>
        <taxon>Cichorieae</taxon>
        <taxon>Lactucinae</taxon>
        <taxon>Lactuca</taxon>
    </lineage>
</organism>
<feature type="compositionally biased region" description="Basic and acidic residues" evidence="1">
    <location>
        <begin position="207"/>
        <end position="221"/>
    </location>
</feature>
<dbReference type="Pfam" id="PF04783">
    <property type="entry name" value="DUF630"/>
    <property type="match status" value="1"/>
</dbReference>
<protein>
    <recommendedName>
        <fullName evidence="6">DUF632 domain-containing protein</fullName>
    </recommendedName>
</protein>
<proteinExistence type="predicted"/>
<evidence type="ECO:0000259" key="2">
    <source>
        <dbReference type="Pfam" id="PF04782"/>
    </source>
</evidence>
<feature type="region of interest" description="Disordered" evidence="1">
    <location>
        <begin position="188"/>
        <end position="224"/>
    </location>
</feature>
<dbReference type="EMBL" id="OX465080">
    <property type="protein sequence ID" value="CAI9282295.1"/>
    <property type="molecule type" value="Genomic_DNA"/>
</dbReference>
<feature type="compositionally biased region" description="Pro residues" evidence="1">
    <location>
        <begin position="72"/>
        <end position="81"/>
    </location>
</feature>
<evidence type="ECO:0000313" key="5">
    <source>
        <dbReference type="Proteomes" id="UP001177003"/>
    </source>
</evidence>
<feature type="region of interest" description="Disordered" evidence="1">
    <location>
        <begin position="66"/>
        <end position="110"/>
    </location>
</feature>
<dbReference type="PANTHER" id="PTHR21450:SF44">
    <property type="entry name" value="NITRATE REGULATORY GENE2 PROTEIN"/>
    <property type="match status" value="1"/>
</dbReference>
<evidence type="ECO:0000256" key="1">
    <source>
        <dbReference type="SAM" id="MobiDB-lite"/>
    </source>
</evidence>
<accession>A0AA36E5H5</accession>
<dbReference type="InterPro" id="IPR006868">
    <property type="entry name" value="DUF630"/>
</dbReference>
<gene>
    <name evidence="4" type="ORF">LSALG_LOCUS21940</name>
</gene>
<feature type="domain" description="DUF630" evidence="3">
    <location>
        <begin position="1"/>
        <end position="59"/>
    </location>
</feature>
<dbReference type="PANTHER" id="PTHR21450">
    <property type="entry name" value="PROTEIN ALTERED PHOSPHATE STARVATION RESPONSE 1"/>
    <property type="match status" value="1"/>
</dbReference>
<evidence type="ECO:0008006" key="6">
    <source>
        <dbReference type="Google" id="ProtNLM"/>
    </source>
</evidence>
<name>A0AA36E5H5_LACSI</name>
<dbReference type="Proteomes" id="UP001177003">
    <property type="component" value="Chromosome 4"/>
</dbReference>
<evidence type="ECO:0000259" key="3">
    <source>
        <dbReference type="Pfam" id="PF04783"/>
    </source>
</evidence>
<keyword evidence="5" id="KW-1185">Reference proteome</keyword>